<accession>A0ABT1BYT6</accession>
<keyword evidence="5" id="KW-1185">Reference proteome</keyword>
<name>A0ABT1BYT6_9BACT</name>
<evidence type="ECO:0000256" key="1">
    <source>
        <dbReference type="ARBA" id="ARBA00008668"/>
    </source>
</evidence>
<dbReference type="InterPro" id="IPR036514">
    <property type="entry name" value="SGNH_hydro_sf"/>
</dbReference>
<organism evidence="4 5">
    <name type="scientific">Segatella cerevisiae</name>
    <dbReference type="NCBI Taxonomy" id="2053716"/>
    <lineage>
        <taxon>Bacteria</taxon>
        <taxon>Pseudomonadati</taxon>
        <taxon>Bacteroidota</taxon>
        <taxon>Bacteroidia</taxon>
        <taxon>Bacteroidales</taxon>
        <taxon>Prevotellaceae</taxon>
        <taxon>Segatella</taxon>
    </lineage>
</organism>
<dbReference type="PANTHER" id="PTHR43695">
    <property type="entry name" value="PUTATIVE (AFU_ORTHOLOGUE AFUA_2G17250)-RELATED"/>
    <property type="match status" value="1"/>
</dbReference>
<proteinExistence type="inferred from homology"/>
<dbReference type="InterPro" id="IPR037459">
    <property type="entry name" value="RhgT-like"/>
</dbReference>
<keyword evidence="2" id="KW-0378">Hydrolase</keyword>
<evidence type="ECO:0000259" key="3">
    <source>
        <dbReference type="Pfam" id="PF13472"/>
    </source>
</evidence>
<dbReference type="RefSeq" id="WP_252761598.1">
    <property type="nucleotide sequence ID" value="NZ_JAMXLY010000045.1"/>
</dbReference>
<reference evidence="4 5" key="1">
    <citation type="submission" date="2022-06" db="EMBL/GenBank/DDBJ databases">
        <title>A taxonomic note on the genus Prevotella: Description of four novel genera and emended description of the genera Hallella and Xylanibacter.</title>
        <authorList>
            <person name="Hitch T.C.A."/>
        </authorList>
    </citation>
    <scope>NUCLEOTIDE SEQUENCE [LARGE SCALE GENOMIC DNA]</scope>
    <source>
        <strain evidence="4 5">DSM 100619</strain>
    </source>
</reference>
<dbReference type="SUPFAM" id="SSF52266">
    <property type="entry name" value="SGNH hydrolase"/>
    <property type="match status" value="1"/>
</dbReference>
<dbReference type="CDD" id="cd01821">
    <property type="entry name" value="Rhamnogalacturan_acetylesterase_like"/>
    <property type="match status" value="1"/>
</dbReference>
<dbReference type="PANTHER" id="PTHR43695:SF1">
    <property type="entry name" value="RHAMNOGALACTURONAN ACETYLESTERASE"/>
    <property type="match status" value="1"/>
</dbReference>
<comment type="similarity">
    <text evidence="1">Belongs to the 'GDSL' lipolytic enzyme family.</text>
</comment>
<dbReference type="PROSITE" id="PS51257">
    <property type="entry name" value="PROKAR_LIPOPROTEIN"/>
    <property type="match status" value="1"/>
</dbReference>
<gene>
    <name evidence="4" type="ORF">NG821_10390</name>
</gene>
<protein>
    <submittedName>
        <fullName evidence="4">Rhamnogalacturonan acetylesterase</fullName>
    </submittedName>
</protein>
<feature type="domain" description="SGNH hydrolase-type esterase" evidence="3">
    <location>
        <begin position="39"/>
        <end position="218"/>
    </location>
</feature>
<dbReference type="InterPro" id="IPR013830">
    <property type="entry name" value="SGNH_hydro"/>
</dbReference>
<dbReference type="Proteomes" id="UP001204015">
    <property type="component" value="Unassembled WGS sequence"/>
</dbReference>
<comment type="caution">
    <text evidence="4">The sequence shown here is derived from an EMBL/GenBank/DDBJ whole genome shotgun (WGS) entry which is preliminary data.</text>
</comment>
<evidence type="ECO:0000313" key="5">
    <source>
        <dbReference type="Proteomes" id="UP001204015"/>
    </source>
</evidence>
<sequence>MRRWGVSQPVRVKCRRLILPVLFTVVLGACTHPVSIFIIGDSTAADKKDPSTNPERGWGMVLQGCFDDKVIVRNHAVNGYSSKSFLQKGLWKPVYDSIRSGDYVFIQFGHNDEKPAQDRHTDPGTSFDDHLRMYVRETLEKKGRPVLFNSVVRRCFYDRTKPGQDDESLRQTVYAGDEPVNSDTLIDTHGTYLISPRNVAEEMNVPFVDANKVTHDLETRMGIVGSRKLHMWFRPGEVPSIPKGRQDNTHYNIYGAHLVANALADEIARKVPDLKKHVRHYDFVVSHEGRGNYMDLQQAVDDAPKGQPVKILVLGGKWQRPKVVEGKNIHYIKAFGAVIR</sequence>
<evidence type="ECO:0000256" key="2">
    <source>
        <dbReference type="ARBA" id="ARBA00022801"/>
    </source>
</evidence>
<dbReference type="EMBL" id="JAMXLY010000045">
    <property type="protein sequence ID" value="MCO6026242.1"/>
    <property type="molecule type" value="Genomic_DNA"/>
</dbReference>
<dbReference type="Pfam" id="PF13472">
    <property type="entry name" value="Lipase_GDSL_2"/>
    <property type="match status" value="1"/>
</dbReference>
<evidence type="ECO:0000313" key="4">
    <source>
        <dbReference type="EMBL" id="MCO6026242.1"/>
    </source>
</evidence>
<dbReference type="Gene3D" id="3.40.50.1110">
    <property type="entry name" value="SGNH hydrolase"/>
    <property type="match status" value="1"/>
</dbReference>